<protein>
    <submittedName>
        <fullName evidence="2">Alpha/beta hydrolase</fullName>
    </submittedName>
</protein>
<keyword evidence="2" id="KW-0378">Hydrolase</keyword>
<dbReference type="EMBL" id="BCWF01000003">
    <property type="protein sequence ID" value="GAT18940.1"/>
    <property type="molecule type" value="Genomic_DNA"/>
</dbReference>
<evidence type="ECO:0000313" key="2">
    <source>
        <dbReference type="EMBL" id="GAT18940.1"/>
    </source>
</evidence>
<reference evidence="3" key="2">
    <citation type="submission" date="2016-02" db="EMBL/GenBank/DDBJ databases">
        <title>Genome sequencing of Aspergillus luchuensis NBRC 4314.</title>
        <authorList>
            <person name="Yamada O."/>
        </authorList>
    </citation>
    <scope>NUCLEOTIDE SEQUENCE [LARGE SCALE GENOMIC DNA]</scope>
    <source>
        <strain evidence="3">RIB 2604</strain>
    </source>
</reference>
<organism evidence="2 3">
    <name type="scientific">Aspergillus kawachii</name>
    <name type="common">White koji mold</name>
    <name type="synonym">Aspergillus awamori var. kawachi</name>
    <dbReference type="NCBI Taxonomy" id="1069201"/>
    <lineage>
        <taxon>Eukaryota</taxon>
        <taxon>Fungi</taxon>
        <taxon>Dikarya</taxon>
        <taxon>Ascomycota</taxon>
        <taxon>Pezizomycotina</taxon>
        <taxon>Eurotiomycetes</taxon>
        <taxon>Eurotiomycetidae</taxon>
        <taxon>Eurotiales</taxon>
        <taxon>Aspergillaceae</taxon>
        <taxon>Aspergillus</taxon>
        <taxon>Aspergillus subgen. Circumdati</taxon>
    </lineage>
</organism>
<name>A0A146EY64_ASPKA</name>
<dbReference type="GO" id="GO:0016787">
    <property type="term" value="F:hydrolase activity"/>
    <property type="evidence" value="ECO:0007669"/>
    <property type="project" value="UniProtKB-KW"/>
</dbReference>
<proteinExistence type="predicted"/>
<reference evidence="2 3" key="1">
    <citation type="journal article" date="2016" name="DNA Res.">
        <title>Genome sequence of Aspergillus luchuensis NBRC 4314.</title>
        <authorList>
            <person name="Yamada O."/>
            <person name="Machida M."/>
            <person name="Hosoyama A."/>
            <person name="Goto M."/>
            <person name="Takahashi T."/>
            <person name="Futagami T."/>
            <person name="Yamagata Y."/>
            <person name="Takeuchi M."/>
            <person name="Kobayashi T."/>
            <person name="Koike H."/>
            <person name="Abe K."/>
            <person name="Asai K."/>
            <person name="Arita M."/>
            <person name="Fujita N."/>
            <person name="Fukuda K."/>
            <person name="Higa K."/>
            <person name="Horikawa H."/>
            <person name="Ishikawa T."/>
            <person name="Jinno K."/>
            <person name="Kato Y."/>
            <person name="Kirimura K."/>
            <person name="Mizutani O."/>
            <person name="Nakasone K."/>
            <person name="Sano M."/>
            <person name="Shiraishi Y."/>
            <person name="Tsukahara M."/>
            <person name="Gomi K."/>
        </authorList>
    </citation>
    <scope>NUCLEOTIDE SEQUENCE [LARGE SCALE GENOMIC DNA]</scope>
    <source>
        <strain evidence="2 3">RIB 2604</strain>
    </source>
</reference>
<feature type="region of interest" description="Disordered" evidence="1">
    <location>
        <begin position="1"/>
        <end position="70"/>
    </location>
</feature>
<comment type="caution">
    <text evidence="2">The sequence shown here is derived from an EMBL/GenBank/DDBJ whole genome shotgun (WGS) entry which is preliminary data.</text>
</comment>
<evidence type="ECO:0000313" key="3">
    <source>
        <dbReference type="Proteomes" id="UP000075230"/>
    </source>
</evidence>
<dbReference type="Proteomes" id="UP000075230">
    <property type="component" value="Unassembled WGS sequence"/>
</dbReference>
<dbReference type="AlphaFoldDB" id="A0A146EY64"/>
<gene>
    <name evidence="2" type="ORF">RIB2604_00300360</name>
</gene>
<accession>A0A146EY64</accession>
<sequence>MNQWSKSNDGRENRIFPAKLIVQPDDPYSEPESTKKAKGTQPARQAMAPGSKISSHSDEAFALPPISAKS</sequence>
<evidence type="ECO:0000256" key="1">
    <source>
        <dbReference type="SAM" id="MobiDB-lite"/>
    </source>
</evidence>